<proteinExistence type="predicted"/>
<evidence type="ECO:0000313" key="1">
    <source>
        <dbReference type="EMBL" id="MFC5581466.1"/>
    </source>
</evidence>
<evidence type="ECO:0000313" key="2">
    <source>
        <dbReference type="Proteomes" id="UP001596111"/>
    </source>
</evidence>
<organism evidence="1 2">
    <name type="scientific">Rhodanobacter terrae</name>
    <dbReference type="NCBI Taxonomy" id="418647"/>
    <lineage>
        <taxon>Bacteria</taxon>
        <taxon>Pseudomonadati</taxon>
        <taxon>Pseudomonadota</taxon>
        <taxon>Gammaproteobacteria</taxon>
        <taxon>Lysobacterales</taxon>
        <taxon>Rhodanobacteraceae</taxon>
        <taxon>Rhodanobacter</taxon>
    </lineage>
</organism>
<dbReference type="Gene3D" id="3.40.50.10400">
    <property type="entry name" value="Hypothetical protein PA1492"/>
    <property type="match status" value="1"/>
</dbReference>
<accession>A0ABW0SYR2</accession>
<comment type="caution">
    <text evidence="1">The sequence shown here is derived from an EMBL/GenBank/DDBJ whole genome shotgun (WGS) entry which is preliminary data.</text>
</comment>
<protein>
    <recommendedName>
        <fullName evidence="3">Phosphoglycerate kinase</fullName>
    </recommendedName>
</protein>
<dbReference type="Proteomes" id="UP001596111">
    <property type="component" value="Unassembled WGS sequence"/>
</dbReference>
<gene>
    <name evidence="1" type="ORF">ACFPPB_10130</name>
</gene>
<dbReference type="RefSeq" id="WP_377326660.1">
    <property type="nucleotide sequence ID" value="NZ_JBHSNG010000009.1"/>
</dbReference>
<name>A0ABW0SYR2_9GAMM</name>
<sequence length="127" mass="13688">MNPQLILIAGPYRSGTDGDRAKIARNLRTLEQAALAVYRRGHVPVIGEWLALPLAREAGSSRLGDVVSESFLYPVARRLLRCCDAVLRIDGASKGADDDVHQAKELGLPVYHALADLPICSGLVESV</sequence>
<reference evidence="2" key="1">
    <citation type="journal article" date="2019" name="Int. J. Syst. Evol. Microbiol.">
        <title>The Global Catalogue of Microorganisms (GCM) 10K type strain sequencing project: providing services to taxonomists for standard genome sequencing and annotation.</title>
        <authorList>
            <consortium name="The Broad Institute Genomics Platform"/>
            <consortium name="The Broad Institute Genome Sequencing Center for Infectious Disease"/>
            <person name="Wu L."/>
            <person name="Ma J."/>
        </authorList>
    </citation>
    <scope>NUCLEOTIDE SEQUENCE [LARGE SCALE GENOMIC DNA]</scope>
    <source>
        <strain evidence="2">CGMCC 1.13587</strain>
    </source>
</reference>
<keyword evidence="2" id="KW-1185">Reference proteome</keyword>
<evidence type="ECO:0008006" key="3">
    <source>
        <dbReference type="Google" id="ProtNLM"/>
    </source>
</evidence>
<dbReference type="EMBL" id="JBHSNG010000009">
    <property type="protein sequence ID" value="MFC5581466.1"/>
    <property type="molecule type" value="Genomic_DNA"/>
</dbReference>